<dbReference type="Gene3D" id="1.10.8.430">
    <property type="entry name" value="Helical domain of apoptotic protease-activating factors"/>
    <property type="match status" value="1"/>
</dbReference>
<evidence type="ECO:0000259" key="6">
    <source>
        <dbReference type="Pfam" id="PF00931"/>
    </source>
</evidence>
<dbReference type="InterPro" id="IPR027417">
    <property type="entry name" value="P-loop_NTPase"/>
</dbReference>
<name>A0AAD7PB69_QUISA</name>
<accession>A0AAD7PB69</accession>
<evidence type="ECO:0000256" key="1">
    <source>
        <dbReference type="ARBA" id="ARBA00022614"/>
    </source>
</evidence>
<dbReference type="InterPro" id="IPR002182">
    <property type="entry name" value="NB-ARC"/>
</dbReference>
<dbReference type="InterPro" id="IPR032675">
    <property type="entry name" value="LRR_dom_sf"/>
</dbReference>
<dbReference type="GO" id="GO:0005524">
    <property type="term" value="F:ATP binding"/>
    <property type="evidence" value="ECO:0007669"/>
    <property type="project" value="UniProtKB-KW"/>
</dbReference>
<dbReference type="SUPFAM" id="SSF52047">
    <property type="entry name" value="RNI-like"/>
    <property type="match status" value="1"/>
</dbReference>
<dbReference type="InterPro" id="IPR038005">
    <property type="entry name" value="RX-like_CC"/>
</dbReference>
<keyword evidence="5" id="KW-0067">ATP-binding</keyword>
<dbReference type="CDD" id="cd14798">
    <property type="entry name" value="RX-CC_like"/>
    <property type="match status" value="1"/>
</dbReference>
<sequence length="1075" mass="123545">MAEAFLFNIADRIICILGSSVLQEVGLFWNVKDELARIKSTISTVRAVLLDAEDQKTRNHAVRDWLEKLKDAVFEADDLLDDFSTEALRREVMTRNKKAKKVSIFLSKSNPVAYGLKMGHKIKKIRKELDAIAEDRMKFHFTERTNEKQVQNRERQHTYSFVREEEVIGREAEKTALIDFLLESEDVEDNVSVIPIVGIGGLGKTTLAQLVYNDEIIQNHFELKLWVCVFDNFELKNIVEKIVGIPTNSEMEQLQKDLRKKIKGKRYLLVLDDVWNENRDMWFKLKSLLMDGAKGSKVIITTRIEMVAKITGTISPFYLQGLDEYKSWALFTRMSFEKGEEPKNGDDLIAIGKEIVTKCAGVPLAIRTIGSLLYFKSSENDWLYFKNNDLSKINPQDNTIFSILKLSYDQLPSYLKNCFAYCSLLPKDHIIQREKLIQLCMAQGFIQSLDEDRCLEDVGQEYFMALYWRSFFQDIERDIYGDISWCKMHDLIHDLAQFVAGNECTIGNVKGENISIRTRHVSVGFSLDSSWRIPTPMVKANKLRTFLLPFHKPAYPNEVELNRPVYDLLISSFKCLRMLDLHGLNNVSLPDSIGLLKHLRYLDLSENRKIEMLPRSISNLHNLQTLKLSWCERLKELPRDIRKMTRLRHLELDVCYSLTHMPRGLGLLTSLQTLTTFVLDKKNGSSSKICGGISELSGINDLRGSFAIEGLKHLRCNIAEVKAANIIEKRFLKSLTLGWGRMKVGEDNDQDAAAKDELLLEGLQPHSKLKSLKLICFGGVRFSGWLSSLSNLVQIDISDCHKLQHLPPLHQLPYLESVDLSNMRSLEYIDNDGSEEELSSSSQPQLFFPSLKRLTLRWMHNLRGWWRKRRTDETAAADKQHNRVLIATFPCLSEIEIHCCPNLTYMPLYPHVEKFSCHEVSEKILRQLLQQSPTITAGRQADTLQASSLSHSPLLRLRSLDISNIDDLEYFPTEWLPNPNSLQDLTFNRCHRLKSLSLIVQHFTALHQLVAFNCDKLNLSNDELDGDYGMLWKELRCLNTLAFRHLPKMVSLPEGLQYVTALQHLKISDCDNLLT</sequence>
<dbReference type="InterPro" id="IPR041118">
    <property type="entry name" value="Rx_N"/>
</dbReference>
<protein>
    <submittedName>
        <fullName evidence="10">Disease resistance protein</fullName>
    </submittedName>
</protein>
<dbReference type="EMBL" id="JARAOO010000012">
    <property type="protein sequence ID" value="KAJ7949198.1"/>
    <property type="molecule type" value="Genomic_DNA"/>
</dbReference>
<dbReference type="FunFam" id="1.10.10.10:FF:000322">
    <property type="entry name" value="Probable disease resistance protein At1g63360"/>
    <property type="match status" value="1"/>
</dbReference>
<dbReference type="InterPro" id="IPR036388">
    <property type="entry name" value="WH-like_DNA-bd_sf"/>
</dbReference>
<dbReference type="PANTHER" id="PTHR36766">
    <property type="entry name" value="PLANT BROAD-SPECTRUM MILDEW RESISTANCE PROTEIN RPW8"/>
    <property type="match status" value="1"/>
</dbReference>
<feature type="domain" description="Disease resistance N-terminal" evidence="7">
    <location>
        <begin position="17"/>
        <end position="98"/>
    </location>
</feature>
<dbReference type="Gene3D" id="3.40.50.300">
    <property type="entry name" value="P-loop containing nucleotide triphosphate hydrolases"/>
    <property type="match status" value="1"/>
</dbReference>
<dbReference type="Gene3D" id="1.10.10.10">
    <property type="entry name" value="Winged helix-like DNA-binding domain superfamily/Winged helix DNA-binding domain"/>
    <property type="match status" value="1"/>
</dbReference>
<evidence type="ECO:0000259" key="9">
    <source>
        <dbReference type="Pfam" id="PF25019"/>
    </source>
</evidence>
<dbReference type="GO" id="GO:0051707">
    <property type="term" value="P:response to other organism"/>
    <property type="evidence" value="ECO:0007669"/>
    <property type="project" value="UniProtKB-ARBA"/>
</dbReference>
<keyword evidence="4" id="KW-0611">Plant defense</keyword>
<dbReference type="InterPro" id="IPR058922">
    <property type="entry name" value="WHD_DRP"/>
</dbReference>
<evidence type="ECO:0000313" key="11">
    <source>
        <dbReference type="Proteomes" id="UP001163823"/>
    </source>
</evidence>
<dbReference type="InterPro" id="IPR042197">
    <property type="entry name" value="Apaf_helical"/>
</dbReference>
<dbReference type="PRINTS" id="PR00364">
    <property type="entry name" value="DISEASERSIST"/>
</dbReference>
<keyword evidence="11" id="KW-1185">Reference proteome</keyword>
<dbReference type="GO" id="GO:0006952">
    <property type="term" value="P:defense response"/>
    <property type="evidence" value="ECO:0007669"/>
    <property type="project" value="UniProtKB-KW"/>
</dbReference>
<dbReference type="Pfam" id="PF00931">
    <property type="entry name" value="NB-ARC"/>
    <property type="match status" value="1"/>
</dbReference>
<keyword evidence="1" id="KW-0433">Leucine-rich repeat</keyword>
<proteinExistence type="predicted"/>
<dbReference type="SUPFAM" id="SSF52540">
    <property type="entry name" value="P-loop containing nucleoside triphosphate hydrolases"/>
    <property type="match status" value="1"/>
</dbReference>
<dbReference type="InterPro" id="IPR056789">
    <property type="entry name" value="LRR_R13L1-DRL21"/>
</dbReference>
<feature type="domain" description="NB-ARC" evidence="6">
    <location>
        <begin position="171"/>
        <end position="338"/>
    </location>
</feature>
<dbReference type="Gene3D" id="3.80.10.10">
    <property type="entry name" value="Ribonuclease Inhibitor"/>
    <property type="match status" value="3"/>
</dbReference>
<evidence type="ECO:0000256" key="3">
    <source>
        <dbReference type="ARBA" id="ARBA00022741"/>
    </source>
</evidence>
<keyword evidence="2" id="KW-0677">Repeat</keyword>
<dbReference type="PANTHER" id="PTHR36766:SF38">
    <property type="entry name" value="DISEASE RESISTANCE PROTEIN RGA3"/>
    <property type="match status" value="1"/>
</dbReference>
<dbReference type="AlphaFoldDB" id="A0AAD7PB69"/>
<evidence type="ECO:0000256" key="2">
    <source>
        <dbReference type="ARBA" id="ARBA00022737"/>
    </source>
</evidence>
<feature type="domain" description="R13L1/DRL21-like LRR repeat region" evidence="9">
    <location>
        <begin position="693"/>
        <end position="823"/>
    </location>
</feature>
<reference evidence="10" key="1">
    <citation type="journal article" date="2023" name="Science">
        <title>Elucidation of the pathway for biosynthesis of saponin adjuvants from the soapbark tree.</title>
        <authorList>
            <person name="Reed J."/>
            <person name="Orme A."/>
            <person name="El-Demerdash A."/>
            <person name="Owen C."/>
            <person name="Martin L.B.B."/>
            <person name="Misra R.C."/>
            <person name="Kikuchi S."/>
            <person name="Rejzek M."/>
            <person name="Martin A.C."/>
            <person name="Harkess A."/>
            <person name="Leebens-Mack J."/>
            <person name="Louveau T."/>
            <person name="Stephenson M.J."/>
            <person name="Osbourn A."/>
        </authorList>
    </citation>
    <scope>NUCLEOTIDE SEQUENCE</scope>
    <source>
        <strain evidence="10">S10</strain>
    </source>
</reference>
<dbReference type="SUPFAM" id="SSF52058">
    <property type="entry name" value="L domain-like"/>
    <property type="match status" value="1"/>
</dbReference>
<dbReference type="Gene3D" id="1.20.5.4130">
    <property type="match status" value="1"/>
</dbReference>
<dbReference type="Pfam" id="PF18052">
    <property type="entry name" value="Rx_N"/>
    <property type="match status" value="1"/>
</dbReference>
<keyword evidence="3" id="KW-0547">Nucleotide-binding</keyword>
<organism evidence="10 11">
    <name type="scientific">Quillaja saponaria</name>
    <name type="common">Soap bark tree</name>
    <dbReference type="NCBI Taxonomy" id="32244"/>
    <lineage>
        <taxon>Eukaryota</taxon>
        <taxon>Viridiplantae</taxon>
        <taxon>Streptophyta</taxon>
        <taxon>Embryophyta</taxon>
        <taxon>Tracheophyta</taxon>
        <taxon>Spermatophyta</taxon>
        <taxon>Magnoliopsida</taxon>
        <taxon>eudicotyledons</taxon>
        <taxon>Gunneridae</taxon>
        <taxon>Pentapetalae</taxon>
        <taxon>rosids</taxon>
        <taxon>fabids</taxon>
        <taxon>Fabales</taxon>
        <taxon>Quillajaceae</taxon>
        <taxon>Quillaja</taxon>
    </lineage>
</organism>
<gene>
    <name evidence="10" type="ORF">O6P43_029565</name>
</gene>
<dbReference type="KEGG" id="qsa:O6P43_029565"/>
<evidence type="ECO:0000256" key="5">
    <source>
        <dbReference type="ARBA" id="ARBA00022840"/>
    </source>
</evidence>
<dbReference type="GO" id="GO:0043531">
    <property type="term" value="F:ADP binding"/>
    <property type="evidence" value="ECO:0007669"/>
    <property type="project" value="InterPro"/>
</dbReference>
<evidence type="ECO:0000259" key="8">
    <source>
        <dbReference type="Pfam" id="PF23559"/>
    </source>
</evidence>
<dbReference type="Pfam" id="PF25019">
    <property type="entry name" value="LRR_R13L1-DRL21"/>
    <property type="match status" value="1"/>
</dbReference>
<evidence type="ECO:0000259" key="7">
    <source>
        <dbReference type="Pfam" id="PF18052"/>
    </source>
</evidence>
<feature type="domain" description="Disease resistance protein winged helix" evidence="8">
    <location>
        <begin position="425"/>
        <end position="496"/>
    </location>
</feature>
<dbReference type="Pfam" id="PF23559">
    <property type="entry name" value="WHD_DRP"/>
    <property type="match status" value="1"/>
</dbReference>
<dbReference type="Proteomes" id="UP001163823">
    <property type="component" value="Chromosome 12"/>
</dbReference>
<comment type="caution">
    <text evidence="10">The sequence shown here is derived from an EMBL/GenBank/DDBJ whole genome shotgun (WGS) entry which is preliminary data.</text>
</comment>
<evidence type="ECO:0000256" key="4">
    <source>
        <dbReference type="ARBA" id="ARBA00022821"/>
    </source>
</evidence>
<evidence type="ECO:0000313" key="10">
    <source>
        <dbReference type="EMBL" id="KAJ7949198.1"/>
    </source>
</evidence>